<evidence type="ECO:0000259" key="12">
    <source>
        <dbReference type="PROSITE" id="PS50089"/>
    </source>
</evidence>
<dbReference type="GO" id="GO:0016020">
    <property type="term" value="C:membrane"/>
    <property type="evidence" value="ECO:0007669"/>
    <property type="project" value="UniProtKB-SubCell"/>
</dbReference>
<proteinExistence type="inferred from homology"/>
<feature type="compositionally biased region" description="Polar residues" evidence="10">
    <location>
        <begin position="272"/>
        <end position="281"/>
    </location>
</feature>
<evidence type="ECO:0000256" key="7">
    <source>
        <dbReference type="ARBA" id="ARBA00022989"/>
    </source>
</evidence>
<dbReference type="InterPro" id="IPR013083">
    <property type="entry name" value="Znf_RING/FYVE/PHD"/>
</dbReference>
<evidence type="ECO:0000256" key="4">
    <source>
        <dbReference type="ARBA" id="ARBA00022723"/>
    </source>
</evidence>
<gene>
    <name evidence="13" type="ORF">EJB05_22430</name>
</gene>
<feature type="region of interest" description="Disordered" evidence="10">
    <location>
        <begin position="321"/>
        <end position="354"/>
    </location>
</feature>
<evidence type="ECO:0000256" key="1">
    <source>
        <dbReference type="ARBA" id="ARBA00004167"/>
    </source>
</evidence>
<dbReference type="InterPro" id="IPR039043">
    <property type="entry name" value="ZFPL1"/>
</dbReference>
<feature type="region of interest" description="Disordered" evidence="10">
    <location>
        <begin position="16"/>
        <end position="94"/>
    </location>
</feature>
<keyword evidence="4" id="KW-0479">Metal-binding</keyword>
<keyword evidence="7 11" id="KW-1133">Transmembrane helix</keyword>
<evidence type="ECO:0000256" key="3">
    <source>
        <dbReference type="ARBA" id="ARBA00022692"/>
    </source>
</evidence>
<evidence type="ECO:0000256" key="10">
    <source>
        <dbReference type="SAM" id="MobiDB-lite"/>
    </source>
</evidence>
<dbReference type="GO" id="GO:0005794">
    <property type="term" value="C:Golgi apparatus"/>
    <property type="evidence" value="ECO:0007669"/>
    <property type="project" value="TreeGrafter"/>
</dbReference>
<feature type="compositionally biased region" description="Polar residues" evidence="10">
    <location>
        <begin position="34"/>
        <end position="57"/>
    </location>
</feature>
<comment type="similarity">
    <text evidence="2">Belongs to the ZFPL1 family.</text>
</comment>
<evidence type="ECO:0000256" key="8">
    <source>
        <dbReference type="ARBA" id="ARBA00023136"/>
    </source>
</evidence>
<keyword evidence="5 9" id="KW-0863">Zinc-finger</keyword>
<evidence type="ECO:0000313" key="13">
    <source>
        <dbReference type="EMBL" id="TVU30789.1"/>
    </source>
</evidence>
<dbReference type="PROSITE" id="PS50089">
    <property type="entry name" value="ZF_RING_2"/>
    <property type="match status" value="1"/>
</dbReference>
<evidence type="ECO:0000256" key="6">
    <source>
        <dbReference type="ARBA" id="ARBA00022833"/>
    </source>
</evidence>
<feature type="non-terminal residue" evidence="13">
    <location>
        <position position="1"/>
    </location>
</feature>
<feature type="region of interest" description="Disordered" evidence="10">
    <location>
        <begin position="391"/>
        <end position="414"/>
    </location>
</feature>
<comment type="subcellular location">
    <subcellularLocation>
        <location evidence="1">Membrane</location>
        <topology evidence="1">Single-pass membrane protein</topology>
    </subcellularLocation>
</comment>
<dbReference type="PANTHER" id="PTHR12981">
    <property type="entry name" value="ZINC FINGER PROTEIN-LIKE 1"/>
    <property type="match status" value="1"/>
</dbReference>
<dbReference type="PANTHER" id="PTHR12981:SF0">
    <property type="entry name" value="ZINC FINGER PROTEIN-LIKE 1"/>
    <property type="match status" value="1"/>
</dbReference>
<keyword evidence="14" id="KW-1185">Reference proteome</keyword>
<dbReference type="Pfam" id="PF25998">
    <property type="entry name" value="U-box_ZFPL1"/>
    <property type="match status" value="1"/>
</dbReference>
<comment type="caution">
    <text evidence="13">The sequence shown here is derived from an EMBL/GenBank/DDBJ whole genome shotgun (WGS) entry which is preliminary data.</text>
</comment>
<evidence type="ECO:0000256" key="2">
    <source>
        <dbReference type="ARBA" id="ARBA00005561"/>
    </source>
</evidence>
<evidence type="ECO:0000313" key="14">
    <source>
        <dbReference type="Proteomes" id="UP000324897"/>
    </source>
</evidence>
<dbReference type="InterPro" id="IPR001841">
    <property type="entry name" value="Znf_RING"/>
</dbReference>
<dbReference type="InterPro" id="IPR058731">
    <property type="entry name" value="Znf-B_box_ZFPL1-like"/>
</dbReference>
<feature type="transmembrane region" description="Helical" evidence="11">
    <location>
        <begin position="419"/>
        <end position="437"/>
    </location>
</feature>
<feature type="region of interest" description="Disordered" evidence="10">
    <location>
        <begin position="248"/>
        <end position="281"/>
    </location>
</feature>
<protein>
    <recommendedName>
        <fullName evidence="12">RING-type domain-containing protein</fullName>
    </recommendedName>
</protein>
<keyword evidence="8 11" id="KW-0472">Membrane</keyword>
<dbReference type="AlphaFoldDB" id="A0A5J9V3V4"/>
<dbReference type="Gene3D" id="3.30.40.10">
    <property type="entry name" value="Zinc/RING finger domain, C3HC4 (zinc finger)"/>
    <property type="match status" value="1"/>
</dbReference>
<keyword evidence="3 11" id="KW-0812">Transmembrane</keyword>
<accession>A0A5J9V3V4</accession>
<dbReference type="InterPro" id="IPR058730">
    <property type="entry name" value="U-box_ZFPL1-like"/>
</dbReference>
<feature type="domain" description="RING-type" evidence="12">
    <location>
        <begin position="153"/>
        <end position="203"/>
    </location>
</feature>
<evidence type="ECO:0000256" key="9">
    <source>
        <dbReference type="PROSITE-ProRule" id="PRU00175"/>
    </source>
</evidence>
<feature type="compositionally biased region" description="Basic and acidic residues" evidence="10">
    <location>
        <begin position="395"/>
        <end position="414"/>
    </location>
</feature>
<name>A0A5J9V3V4_9POAL</name>
<reference evidence="13 14" key="1">
    <citation type="journal article" date="2019" name="Sci. Rep.">
        <title>A high-quality genome of Eragrostis curvula grass provides insights into Poaceae evolution and supports new strategies to enhance forage quality.</title>
        <authorList>
            <person name="Carballo J."/>
            <person name="Santos B.A.C.M."/>
            <person name="Zappacosta D."/>
            <person name="Garbus I."/>
            <person name="Selva J.P."/>
            <person name="Gallo C.A."/>
            <person name="Diaz A."/>
            <person name="Albertini E."/>
            <person name="Caccamo M."/>
            <person name="Echenique V."/>
        </authorList>
    </citation>
    <scope>NUCLEOTIDE SEQUENCE [LARGE SCALE GENOMIC DNA]</scope>
    <source>
        <strain evidence="14">cv. Victoria</strain>
        <tissue evidence="13">Leaf</tissue>
    </source>
</reference>
<dbReference type="GO" id="GO:0008270">
    <property type="term" value="F:zinc ion binding"/>
    <property type="evidence" value="ECO:0007669"/>
    <property type="project" value="UniProtKB-KW"/>
</dbReference>
<feature type="compositionally biased region" description="Basic and acidic residues" evidence="10">
    <location>
        <begin position="82"/>
        <end position="94"/>
    </location>
</feature>
<dbReference type="OrthoDB" id="1916590at2759"/>
<dbReference type="Proteomes" id="UP000324897">
    <property type="component" value="Chromosome 1"/>
</dbReference>
<evidence type="ECO:0000256" key="11">
    <source>
        <dbReference type="SAM" id="Phobius"/>
    </source>
</evidence>
<evidence type="ECO:0000256" key="5">
    <source>
        <dbReference type="ARBA" id="ARBA00022771"/>
    </source>
</evidence>
<dbReference type="SUPFAM" id="SSF57850">
    <property type="entry name" value="RING/U-box"/>
    <property type="match status" value="1"/>
</dbReference>
<dbReference type="Gramene" id="TVU30789">
    <property type="protein sequence ID" value="TVU30789"/>
    <property type="gene ID" value="EJB05_22430"/>
</dbReference>
<keyword evidence="6" id="KW-0862">Zinc</keyword>
<dbReference type="Pfam" id="PF25993">
    <property type="entry name" value="zf-B_box_ZFPL1"/>
    <property type="match status" value="1"/>
</dbReference>
<sequence length="454" mass="50098">MVPSGKNISVLPEILTFTPNNTSPNPRPWDPHRTASNRTAAESITPSSVRSVSNQTPIEKEEGHCLPSIPARSARAPCSRSLPRDPPGERERGLRDPPAMVVCKCRKATRVYCFVHKVPVCGECICFPEHQLCVVKNYAEWVVNSDYDWPQHCSSCNSVLEAGNEETTRLGCLHVIHTKCLISHIQSFPNQTAPAGYVCPSCSTPIWPPSSIKDTGSRLHTNLKEAIVQTGLEKNVFGNHFVTISKTDTRTPPAFTSDPLKRLSTSGDRESIGTNQAKDAALSSTLQSGMYSSGTAIHAEPEIVEVDGPSPITTQFPEQESNFIRSPSPHGPGAMTRKGATSVDRQNSEISYYADDEDGNRKKYTKRGPFRHRFLRMLLPFWSSALPTLPVTAPSKKESDAPEGRQRHQRSSRMDPTKILLAMAILACIATMGILYYRLSQRSLSDNFAEDEPQ</sequence>
<organism evidence="13 14">
    <name type="scientific">Eragrostis curvula</name>
    <name type="common">weeping love grass</name>
    <dbReference type="NCBI Taxonomy" id="38414"/>
    <lineage>
        <taxon>Eukaryota</taxon>
        <taxon>Viridiplantae</taxon>
        <taxon>Streptophyta</taxon>
        <taxon>Embryophyta</taxon>
        <taxon>Tracheophyta</taxon>
        <taxon>Spermatophyta</taxon>
        <taxon>Magnoliopsida</taxon>
        <taxon>Liliopsida</taxon>
        <taxon>Poales</taxon>
        <taxon>Poaceae</taxon>
        <taxon>PACMAD clade</taxon>
        <taxon>Chloridoideae</taxon>
        <taxon>Eragrostideae</taxon>
        <taxon>Eragrostidinae</taxon>
        <taxon>Eragrostis</taxon>
    </lineage>
</organism>
<dbReference type="EMBL" id="RWGY01000011">
    <property type="protein sequence ID" value="TVU30789.1"/>
    <property type="molecule type" value="Genomic_DNA"/>
</dbReference>